<accession>A0A7C4LIJ8</accession>
<reference evidence="2" key="1">
    <citation type="journal article" date="2020" name="mSystems">
        <title>Genome- and Community-Level Interaction Insights into Carbon Utilization and Element Cycling Functions of Hydrothermarchaeota in Hydrothermal Sediment.</title>
        <authorList>
            <person name="Zhou Z."/>
            <person name="Liu Y."/>
            <person name="Xu W."/>
            <person name="Pan J."/>
            <person name="Luo Z.H."/>
            <person name="Li M."/>
        </authorList>
    </citation>
    <scope>NUCLEOTIDE SEQUENCE [LARGE SCALE GENOMIC DNA]</scope>
    <source>
        <strain evidence="2">SpSt-508</strain>
    </source>
</reference>
<keyword evidence="1" id="KW-0732">Signal</keyword>
<sequence length="212" mass="23055">MIGLRCPSMRMWAWGVALAVATPLTAAEPEAAGVVRIAKSSAPTVRGQSEVVSAHCRTDAQGSPVCLTGSGSAGGCRSYYRTDWRTTDWSGRPFHQRTQAHSLAIESMIGKSPSLYYHDPSGQDMINYFRCKFGYFIPTGNGGAGTPPFGWYSRVYPEDPNYFDQRDGQMWAAQGLGAPTAVPLAPVVSHQWNYGWGTPSSRLTPVSRIAPY</sequence>
<feature type="chain" id="PRO_5027752650" evidence="1">
    <location>
        <begin position="27"/>
        <end position="212"/>
    </location>
</feature>
<evidence type="ECO:0000256" key="1">
    <source>
        <dbReference type="SAM" id="SignalP"/>
    </source>
</evidence>
<proteinExistence type="predicted"/>
<protein>
    <submittedName>
        <fullName evidence="2">Uncharacterized protein</fullName>
    </submittedName>
</protein>
<name>A0A7C4LIJ8_9PLAN</name>
<comment type="caution">
    <text evidence="2">The sequence shown here is derived from an EMBL/GenBank/DDBJ whole genome shotgun (WGS) entry which is preliminary data.</text>
</comment>
<dbReference type="EMBL" id="DSVQ01000003">
    <property type="protein sequence ID" value="HGT37932.1"/>
    <property type="molecule type" value="Genomic_DNA"/>
</dbReference>
<dbReference type="AlphaFoldDB" id="A0A7C4LIJ8"/>
<gene>
    <name evidence="2" type="ORF">ENS64_01485</name>
</gene>
<evidence type="ECO:0000313" key="2">
    <source>
        <dbReference type="EMBL" id="HGT37932.1"/>
    </source>
</evidence>
<feature type="signal peptide" evidence="1">
    <location>
        <begin position="1"/>
        <end position="26"/>
    </location>
</feature>
<organism evidence="2">
    <name type="scientific">Schlesneria paludicola</name>
    <dbReference type="NCBI Taxonomy" id="360056"/>
    <lineage>
        <taxon>Bacteria</taxon>
        <taxon>Pseudomonadati</taxon>
        <taxon>Planctomycetota</taxon>
        <taxon>Planctomycetia</taxon>
        <taxon>Planctomycetales</taxon>
        <taxon>Planctomycetaceae</taxon>
        <taxon>Schlesneria</taxon>
    </lineage>
</organism>